<reference evidence="1" key="1">
    <citation type="submission" date="2023-01" db="EMBL/GenBank/DDBJ databases">
        <title>Whole-genome sequence of Pseudomonas putida NBRC 14671.</title>
        <authorList>
            <person name="Morohoshi T."/>
            <person name="Someya N."/>
        </authorList>
    </citation>
    <scope>NUCLEOTIDE SEQUENCE</scope>
    <source>
        <strain evidence="1">NBRC 14671</strain>
    </source>
</reference>
<accession>A0AA37RB49</accession>
<dbReference type="EMBL" id="BSKJ01000004">
    <property type="protein sequence ID" value="GLO35470.1"/>
    <property type="molecule type" value="Genomic_DNA"/>
</dbReference>
<gene>
    <name evidence="1" type="ORF">PPUN14671_23030</name>
</gene>
<name>A0AA37RB49_PSEPU</name>
<dbReference type="Proteomes" id="UP001161257">
    <property type="component" value="Unassembled WGS sequence"/>
</dbReference>
<proteinExistence type="predicted"/>
<dbReference type="RefSeq" id="WP_284353583.1">
    <property type="nucleotide sequence ID" value="NZ_BSKF01000002.1"/>
</dbReference>
<evidence type="ECO:0000313" key="2">
    <source>
        <dbReference type="Proteomes" id="UP001161257"/>
    </source>
</evidence>
<comment type="caution">
    <text evidence="1">The sequence shown here is derived from an EMBL/GenBank/DDBJ whole genome shotgun (WGS) entry which is preliminary data.</text>
</comment>
<protein>
    <submittedName>
        <fullName evidence="1">Uncharacterized protein</fullName>
    </submittedName>
</protein>
<evidence type="ECO:0000313" key="1">
    <source>
        <dbReference type="EMBL" id="GLO35470.1"/>
    </source>
</evidence>
<organism evidence="1 2">
    <name type="scientific">Pseudomonas putida</name>
    <name type="common">Arthrobacter siderocapsulatus</name>
    <dbReference type="NCBI Taxonomy" id="303"/>
    <lineage>
        <taxon>Bacteria</taxon>
        <taxon>Pseudomonadati</taxon>
        <taxon>Pseudomonadota</taxon>
        <taxon>Gammaproteobacteria</taxon>
        <taxon>Pseudomonadales</taxon>
        <taxon>Pseudomonadaceae</taxon>
        <taxon>Pseudomonas</taxon>
    </lineage>
</organism>
<dbReference type="AlphaFoldDB" id="A0AA37RB49"/>
<sequence length="504" mass="55569">MKHPIENEQGPDEAARHQSLNTPIRMYCLRETLNLHWDRYRSSDTGQVSEKITYEEPVNNGDWKFGAIDLGSAWLVFHERDLLINAPVLHDVGFRTRRLAGSSSERVWEAHQRFPSVDAQLTVKLRLFDNPVHFYIADDGKLMLLLSKGTSIETVGSGYDSALLIEHLKKQNGIHLPDASPPTGALRGELIGQFSEDGLGRVIGFDACQSRMVADAKTFAEPTTSMPINIRFSEDAFPEIAQNKPPQDMNCALSLFVPNENAVLTSGVYLPEAHDYAAQFYLRSAFSAPASAALAAQKPSITPLLRQVYPGDEKQALTLEPSNANAQWAFDGPSVGSLQNENGNRFYYPPPPLTPAATLEPNNKTNVPAALKADLEHPLYADVINATSAGQKATSTFLTQYIPETHFFKAHLVSGKVRLVMWYTKWGATTPIEVSAANTQWVRIAGNGNVDSNGVFSPASSQPTPFTVLLAKDVTKDDGYYYWAYIVLPLPILEPDKVLELING</sequence>